<feature type="domain" description="Fumarate lyase N-terminal" evidence="5">
    <location>
        <begin position="651"/>
        <end position="935"/>
    </location>
</feature>
<dbReference type="SUPFAM" id="SSF48557">
    <property type="entry name" value="L-aspartase-like"/>
    <property type="match status" value="1"/>
</dbReference>
<evidence type="ECO:0000313" key="10">
    <source>
        <dbReference type="EMBL" id="KAG7307232.1"/>
    </source>
</evidence>
<comment type="caution">
    <text evidence="10">The sequence shown here is derived from an EMBL/GenBank/DDBJ whole genome shotgun (WGS) entry which is preliminary data.</text>
</comment>
<feature type="domain" description="Beta-galactosidase galactose-binding" evidence="9">
    <location>
        <begin position="548"/>
        <end position="607"/>
    </location>
</feature>
<sequence length="1093" mass="121271">MSRPSCWVALAAACCVVVLAGAGVSTPTVIEADTVGRKISIEGDDFMLDGKPFRIRSGEVHYFRTPAAYWPDRLRMVKAAGLNAVATYVEWMFHEGVERQYRWDGDRDLARFVSLAQQQGLLVLLRPGPYICAERDLGGLPYWLMGKYPDIKLRTLQPEFMSESTIWFNELFKQVKPLLYGNGGPIILVQVENEYGSYGSDHAYMNAMRALLHSHVGDHALLYTTDGFSRNFFTRGYADGALTTVDFGVTSSPVKNAFKDLREFRPVGPLMNSEFYPGWLTHWGEGFQRVATAPVVATLDDMLRTNASFNFYMFHGGTNFDFTAGANYGPTYQPDITSYDYDAPLTEAGDPTEKYYAIRSTIEKYYPQVKDIHLPLASTKAGYGSVPVVAKLQLLSSEGRTALGKKETVEGSSLPTFEQLRQRAGLVLYETTMNTDSGDVEDTRLLSIAKPRDRIYVYVNGVLKGILSRMHNILSIPLVVKNNTVLSLLVENQGRINFGDKLHDKKGILSSVLLANKVLNGTWEVTGFPLEKVDVTGHDNPESTDRGPVLYEGAFALPNNTQLLDTYLNPTGWGKGYIWINGHNLGRYWPREGPQVTLYVPGVWLQPPPAANRLQILELEAAAPGLDVTFGSYKLWGGMFSEEPCSALRRLNDSLPVDCRLFREDVRGSRAWAAELHASGHLTAVDHRDIQAGLDKVEAELEAELSQHGRLVDSAEDIHSAVEGRLRAHAGAAALRLHTARSRNDQSATDTRLWMLGALEAVQRELKDMITVMLKRAELEIDIIAPGYTHLQRAQPIRWSHFLLSHTWALRDDVVRLKEQTGRASRSPLGSGALAGCALGIDRRRLAQRLGFRDVTPNSMYAVSCRDHVVEFLNTASLCGVHLSRLAEDLIIYSTQEFGFVKFTDEFSTGSSLMPQKRNPDGLELVRGAAGLLMGDAFAFCCVLKGLPSTYNKDLQSDKELLFRSYDKLMQCIKVASGCIDTMSVDSDKALSCLEPSMLATDLAHWLVRRGVPFRAAHHTVGAVLRRAAELGVDLQALPHAEYVAICPEFGSEEELRSVFSWEASVEQYTTAGGTARAAVQDQIEQLKAWLAE</sequence>
<dbReference type="InterPro" id="IPR048913">
    <property type="entry name" value="BetaGal_gal-bd"/>
</dbReference>
<dbReference type="InterPro" id="IPR031330">
    <property type="entry name" value="Gly_Hdrlase_35_cat"/>
</dbReference>
<dbReference type="Gene3D" id="3.20.20.80">
    <property type="entry name" value="Glycosidases"/>
    <property type="match status" value="1"/>
</dbReference>
<evidence type="ECO:0000259" key="7">
    <source>
        <dbReference type="Pfam" id="PF14698"/>
    </source>
</evidence>
<dbReference type="Pfam" id="PF21317">
    <property type="entry name" value="BetaGal_ABD_1"/>
    <property type="match status" value="1"/>
</dbReference>
<dbReference type="InterPro" id="IPR048912">
    <property type="entry name" value="BetaGal1-like_ABD1"/>
</dbReference>
<comment type="similarity">
    <text evidence="1">Belongs to the lyase 1 family. Argininosuccinate lyase subfamily.</text>
</comment>
<dbReference type="SUPFAM" id="SSF51445">
    <property type="entry name" value="(Trans)glycosidases"/>
    <property type="match status" value="1"/>
</dbReference>
<dbReference type="PANTHER" id="PTHR43814">
    <property type="entry name" value="ARGININOSUCCINATE LYASE"/>
    <property type="match status" value="1"/>
</dbReference>
<evidence type="ECO:0000256" key="3">
    <source>
        <dbReference type="ARBA" id="ARBA00023295"/>
    </source>
</evidence>
<protein>
    <recommendedName>
        <fullName evidence="12">Beta-galactosidase</fullName>
    </recommendedName>
</protein>
<dbReference type="PRINTS" id="PR00145">
    <property type="entry name" value="ARGSUCLYASE"/>
</dbReference>
<keyword evidence="4" id="KW-0732">Signal</keyword>
<feature type="domain" description="Beta-galactosidase 1-like first all-beta" evidence="8">
    <location>
        <begin position="416"/>
        <end position="525"/>
    </location>
</feature>
<accession>A0ABQ7QQD3</accession>
<dbReference type="PROSITE" id="PS01182">
    <property type="entry name" value="GLYCOSYL_HYDROL_F35"/>
    <property type="match status" value="1"/>
</dbReference>
<proteinExistence type="inferred from homology"/>
<dbReference type="PRINTS" id="PR00149">
    <property type="entry name" value="FUMRATELYASE"/>
</dbReference>
<dbReference type="InterPro" id="IPR020557">
    <property type="entry name" value="Fumarate_lyase_CS"/>
</dbReference>
<dbReference type="PANTHER" id="PTHR43814:SF1">
    <property type="entry name" value="ARGININOSUCCINATE LYASE"/>
    <property type="match status" value="1"/>
</dbReference>
<dbReference type="InterPro" id="IPR008948">
    <property type="entry name" value="L-Aspartase-like"/>
</dbReference>
<dbReference type="PROSITE" id="PS00163">
    <property type="entry name" value="FUMARATE_LYASES"/>
    <property type="match status" value="1"/>
</dbReference>
<dbReference type="EMBL" id="JAHIBW010000010">
    <property type="protein sequence ID" value="KAG7307232.1"/>
    <property type="molecule type" value="Genomic_DNA"/>
</dbReference>
<dbReference type="Proteomes" id="UP000823941">
    <property type="component" value="Chromosome 10"/>
</dbReference>
<name>A0ABQ7QQD3_PLUXY</name>
<dbReference type="Gene3D" id="1.20.200.10">
    <property type="entry name" value="Fumarase/aspartase (Central domain)"/>
    <property type="match status" value="1"/>
</dbReference>
<dbReference type="Gene3D" id="2.60.120.260">
    <property type="entry name" value="Galactose-binding domain-like"/>
    <property type="match status" value="2"/>
</dbReference>
<feature type="chain" id="PRO_5047441566" description="Beta-galactosidase" evidence="4">
    <location>
        <begin position="23"/>
        <end position="1093"/>
    </location>
</feature>
<dbReference type="HAMAP" id="MF_00006">
    <property type="entry name" value="Arg_succ_lyase"/>
    <property type="match status" value="1"/>
</dbReference>
<dbReference type="InterPro" id="IPR017853">
    <property type="entry name" value="GH"/>
</dbReference>
<evidence type="ECO:0008006" key="12">
    <source>
        <dbReference type="Google" id="ProtNLM"/>
    </source>
</evidence>
<dbReference type="Pfam" id="PF14698">
    <property type="entry name" value="ASL_C2"/>
    <property type="match status" value="1"/>
</dbReference>
<feature type="domain" description="Glycoside hydrolase 35 catalytic" evidence="6">
    <location>
        <begin position="46"/>
        <end position="364"/>
    </location>
</feature>
<gene>
    <name evidence="10" type="ORF">JYU34_007389</name>
</gene>
<dbReference type="CDD" id="cd01359">
    <property type="entry name" value="Argininosuccinate_lyase"/>
    <property type="match status" value="1"/>
</dbReference>
<feature type="domain" description="Argininosuccinate lyase C-terminal" evidence="7">
    <location>
        <begin position="998"/>
        <end position="1067"/>
    </location>
</feature>
<dbReference type="Gene3D" id="1.10.40.30">
    <property type="entry name" value="Fumarase/aspartase (C-terminal domain)"/>
    <property type="match status" value="1"/>
</dbReference>
<evidence type="ECO:0000259" key="6">
    <source>
        <dbReference type="Pfam" id="PF01301"/>
    </source>
</evidence>
<dbReference type="InterPro" id="IPR024083">
    <property type="entry name" value="Fumarase/histidase_N"/>
</dbReference>
<evidence type="ECO:0000259" key="9">
    <source>
        <dbReference type="Pfam" id="PF21467"/>
    </source>
</evidence>
<dbReference type="Pfam" id="PF21467">
    <property type="entry name" value="BetaGal_gal-bd"/>
    <property type="match status" value="1"/>
</dbReference>
<dbReference type="NCBIfam" id="TIGR00838">
    <property type="entry name" value="argH"/>
    <property type="match status" value="1"/>
</dbReference>
<keyword evidence="2" id="KW-0378">Hydrolase</keyword>
<evidence type="ECO:0000313" key="11">
    <source>
        <dbReference type="Proteomes" id="UP000823941"/>
    </source>
</evidence>
<evidence type="ECO:0000259" key="8">
    <source>
        <dbReference type="Pfam" id="PF21317"/>
    </source>
</evidence>
<dbReference type="InterPro" id="IPR008979">
    <property type="entry name" value="Galactose-bd-like_sf"/>
</dbReference>
<dbReference type="Gene3D" id="1.10.275.10">
    <property type="entry name" value="Fumarase/aspartase (N-terminal domain)"/>
    <property type="match status" value="1"/>
</dbReference>
<evidence type="ECO:0000259" key="5">
    <source>
        <dbReference type="Pfam" id="PF00206"/>
    </source>
</evidence>
<keyword evidence="3" id="KW-0326">Glycosidase</keyword>
<feature type="signal peptide" evidence="4">
    <location>
        <begin position="1"/>
        <end position="22"/>
    </location>
</feature>
<keyword evidence="11" id="KW-1185">Reference proteome</keyword>
<reference evidence="10 11" key="1">
    <citation type="submission" date="2021-06" db="EMBL/GenBank/DDBJ databases">
        <title>A haploid diamondback moth (Plutella xylostella L.) genome assembly resolves 31 chromosomes and identifies a diamide resistance mutation.</title>
        <authorList>
            <person name="Ward C.M."/>
            <person name="Perry K.D."/>
            <person name="Baker G."/>
            <person name="Powis K."/>
            <person name="Heckel D.G."/>
            <person name="Baxter S.W."/>
        </authorList>
    </citation>
    <scope>NUCLEOTIDE SEQUENCE [LARGE SCALE GENOMIC DNA]</scope>
    <source>
        <strain evidence="10 11">LV</strain>
        <tissue evidence="10">Single pupa</tissue>
    </source>
</reference>
<evidence type="ECO:0000256" key="1">
    <source>
        <dbReference type="ARBA" id="ARBA00010755"/>
    </source>
</evidence>
<evidence type="ECO:0000256" key="4">
    <source>
        <dbReference type="SAM" id="SignalP"/>
    </source>
</evidence>
<dbReference type="InterPro" id="IPR022761">
    <property type="entry name" value="Fumarate_lyase_N"/>
</dbReference>
<dbReference type="InterPro" id="IPR019801">
    <property type="entry name" value="Glyco_hydro_35_CS"/>
</dbReference>
<dbReference type="InterPro" id="IPR009049">
    <property type="entry name" value="Argininosuccinate_lyase"/>
</dbReference>
<dbReference type="InterPro" id="IPR029419">
    <property type="entry name" value="Arg_succ_lyase_C"/>
</dbReference>
<organism evidence="10 11">
    <name type="scientific">Plutella xylostella</name>
    <name type="common">Diamondback moth</name>
    <name type="synonym">Plutella maculipennis</name>
    <dbReference type="NCBI Taxonomy" id="51655"/>
    <lineage>
        <taxon>Eukaryota</taxon>
        <taxon>Metazoa</taxon>
        <taxon>Ecdysozoa</taxon>
        <taxon>Arthropoda</taxon>
        <taxon>Hexapoda</taxon>
        <taxon>Insecta</taxon>
        <taxon>Pterygota</taxon>
        <taxon>Neoptera</taxon>
        <taxon>Endopterygota</taxon>
        <taxon>Lepidoptera</taxon>
        <taxon>Glossata</taxon>
        <taxon>Ditrysia</taxon>
        <taxon>Yponomeutoidea</taxon>
        <taxon>Plutellidae</taxon>
        <taxon>Plutella</taxon>
    </lineage>
</organism>
<dbReference type="Pfam" id="PF00206">
    <property type="entry name" value="Lyase_1"/>
    <property type="match status" value="1"/>
</dbReference>
<dbReference type="Pfam" id="PF01301">
    <property type="entry name" value="Glyco_hydro_35"/>
    <property type="match status" value="1"/>
</dbReference>
<dbReference type="SUPFAM" id="SSF49785">
    <property type="entry name" value="Galactose-binding domain-like"/>
    <property type="match status" value="1"/>
</dbReference>
<dbReference type="InterPro" id="IPR000362">
    <property type="entry name" value="Fumarate_lyase_fam"/>
</dbReference>
<evidence type="ECO:0000256" key="2">
    <source>
        <dbReference type="ARBA" id="ARBA00022801"/>
    </source>
</evidence>